<dbReference type="Proteomes" id="UP001596113">
    <property type="component" value="Unassembled WGS sequence"/>
</dbReference>
<dbReference type="Pfam" id="PF01869">
    <property type="entry name" value="BcrAD_BadFG"/>
    <property type="match status" value="1"/>
</dbReference>
<keyword evidence="3" id="KW-1185">Reference proteome</keyword>
<dbReference type="PANTHER" id="PTHR43190">
    <property type="entry name" value="N-ACETYL-D-GLUCOSAMINE KINASE"/>
    <property type="match status" value="1"/>
</dbReference>
<reference evidence="3" key="1">
    <citation type="journal article" date="2019" name="Int. J. Syst. Evol. Microbiol.">
        <title>The Global Catalogue of Microorganisms (GCM) 10K type strain sequencing project: providing services to taxonomists for standard genome sequencing and annotation.</title>
        <authorList>
            <consortium name="The Broad Institute Genomics Platform"/>
            <consortium name="The Broad Institute Genome Sequencing Center for Infectious Disease"/>
            <person name="Wu L."/>
            <person name="Ma J."/>
        </authorList>
    </citation>
    <scope>NUCLEOTIDE SEQUENCE [LARGE SCALE GENOMIC DNA]</scope>
    <source>
        <strain evidence="3">CGMCC 1.18575</strain>
    </source>
</reference>
<organism evidence="2 3">
    <name type="scientific">Cohnella soli</name>
    <dbReference type="NCBI Taxonomy" id="425005"/>
    <lineage>
        <taxon>Bacteria</taxon>
        <taxon>Bacillati</taxon>
        <taxon>Bacillota</taxon>
        <taxon>Bacilli</taxon>
        <taxon>Bacillales</taxon>
        <taxon>Paenibacillaceae</taxon>
        <taxon>Cohnella</taxon>
    </lineage>
</organism>
<dbReference type="InterPro" id="IPR052519">
    <property type="entry name" value="Euk-type_GlcNAc_Kinase"/>
</dbReference>
<dbReference type="GO" id="GO:0016301">
    <property type="term" value="F:kinase activity"/>
    <property type="evidence" value="ECO:0007669"/>
    <property type="project" value="UniProtKB-KW"/>
</dbReference>
<evidence type="ECO:0000313" key="3">
    <source>
        <dbReference type="Proteomes" id="UP001596113"/>
    </source>
</evidence>
<evidence type="ECO:0000259" key="1">
    <source>
        <dbReference type="Pfam" id="PF01869"/>
    </source>
</evidence>
<dbReference type="SUPFAM" id="SSF53067">
    <property type="entry name" value="Actin-like ATPase domain"/>
    <property type="match status" value="2"/>
</dbReference>
<evidence type="ECO:0000313" key="2">
    <source>
        <dbReference type="EMBL" id="MFC5401296.1"/>
    </source>
</evidence>
<dbReference type="InterPro" id="IPR043129">
    <property type="entry name" value="ATPase_NBD"/>
</dbReference>
<sequence length="307" mass="32236">MKYVAGLDGGGTKTAVTIADEHGRKIHAFTSGAINYNGQDEASIRDSFRHMMAEIGRACGGLEHCAHIVIGAAGISNPAVRDRLTANVREHGFAGGLTITGDHVTALCGALESPYGIILIAGTGSICYGQAESGLSHRAGGCGHLIDDEGSGYSIGRSLLAAVAKANDGRISPTVITELVYKRLRMDSIRQIIEFVHDPSKNKKDIASLAPILTDACEAGDEAALAIARQSAASLLELVIPVAERLDMREGKLALAGSVLLKNAFVRGEFEERLGRAYPRMRCVQAPDDASGGAVLMALQEMAKAQA</sequence>
<name>A0ABW0HM36_9BACL</name>
<gene>
    <name evidence="2" type="ORF">ACFPOF_00965</name>
</gene>
<accession>A0ABW0HM36</accession>
<dbReference type="InterPro" id="IPR002731">
    <property type="entry name" value="ATPase_BadF"/>
</dbReference>
<protein>
    <submittedName>
        <fullName evidence="2">N-acetylglucosamine kinase</fullName>
    </submittedName>
</protein>
<keyword evidence="2" id="KW-0808">Transferase</keyword>
<dbReference type="PANTHER" id="PTHR43190:SF3">
    <property type="entry name" value="N-ACETYL-D-GLUCOSAMINE KINASE"/>
    <property type="match status" value="1"/>
</dbReference>
<keyword evidence="2" id="KW-0418">Kinase</keyword>
<dbReference type="EMBL" id="JBHSMI010000002">
    <property type="protein sequence ID" value="MFC5401296.1"/>
    <property type="molecule type" value="Genomic_DNA"/>
</dbReference>
<feature type="domain" description="ATPase BadF/BadG/BcrA/BcrD type" evidence="1">
    <location>
        <begin position="6"/>
        <end position="295"/>
    </location>
</feature>
<proteinExistence type="predicted"/>
<dbReference type="RefSeq" id="WP_378128718.1">
    <property type="nucleotide sequence ID" value="NZ_JBHSMI010000002.1"/>
</dbReference>
<dbReference type="Gene3D" id="3.30.420.40">
    <property type="match status" value="2"/>
</dbReference>
<comment type="caution">
    <text evidence="2">The sequence shown here is derived from an EMBL/GenBank/DDBJ whole genome shotgun (WGS) entry which is preliminary data.</text>
</comment>